<evidence type="ECO:0000313" key="2">
    <source>
        <dbReference type="Proteomes" id="UP000075884"/>
    </source>
</evidence>
<keyword evidence="2" id="KW-1185">Reference proteome</keyword>
<dbReference type="VEuPathDB" id="VectorBase:ADIR007533"/>
<reference evidence="2" key="1">
    <citation type="submission" date="2013-03" db="EMBL/GenBank/DDBJ databases">
        <title>The Genome Sequence of Anopheles dirus WRAIR2.</title>
        <authorList>
            <consortium name="The Broad Institute Genomics Platform"/>
            <person name="Neafsey D.E."/>
            <person name="Walton C."/>
            <person name="Walker B."/>
            <person name="Young S.K."/>
            <person name="Zeng Q."/>
            <person name="Gargeya S."/>
            <person name="Fitzgerald M."/>
            <person name="Haas B."/>
            <person name="Abouelleil A."/>
            <person name="Allen A.W."/>
            <person name="Alvarado L."/>
            <person name="Arachchi H.M."/>
            <person name="Berlin A.M."/>
            <person name="Chapman S.B."/>
            <person name="Gainer-Dewar J."/>
            <person name="Goldberg J."/>
            <person name="Griggs A."/>
            <person name="Gujja S."/>
            <person name="Hansen M."/>
            <person name="Howarth C."/>
            <person name="Imamovic A."/>
            <person name="Ireland A."/>
            <person name="Larimer J."/>
            <person name="McCowan C."/>
            <person name="Murphy C."/>
            <person name="Pearson M."/>
            <person name="Poon T.W."/>
            <person name="Priest M."/>
            <person name="Roberts A."/>
            <person name="Saif S."/>
            <person name="Shea T."/>
            <person name="Sisk P."/>
            <person name="Sykes S."/>
            <person name="Wortman J."/>
            <person name="Nusbaum C."/>
            <person name="Birren B."/>
        </authorList>
    </citation>
    <scope>NUCLEOTIDE SEQUENCE [LARGE SCALE GENOMIC DNA]</scope>
    <source>
        <strain evidence="2">WRAIR2</strain>
    </source>
</reference>
<protein>
    <submittedName>
        <fullName evidence="1">Uncharacterized protein</fullName>
    </submittedName>
</protein>
<dbReference type="AlphaFoldDB" id="A0A182NIQ8"/>
<sequence length="179" mass="20445">MDKDTSRRVTVSKTLDEVRAMNARNDKLLKDFGIDPFTLADPAQELLEQYAQIRHHTGLSTERPELSCLKELLYQRETKRLEGKLQAITLRSDIDSLRLRCASATKDVARLECFLAEAHGQATSTEAFEKKKASLEQHHEIMKKKIEKMPNIPDDIKLDELIANIRRIEEEDTGRGGSK</sequence>
<reference evidence="1" key="2">
    <citation type="submission" date="2020-05" db="UniProtKB">
        <authorList>
            <consortium name="EnsemblMetazoa"/>
        </authorList>
    </citation>
    <scope>IDENTIFICATION</scope>
    <source>
        <strain evidence="1">WRAIR2</strain>
    </source>
</reference>
<dbReference type="STRING" id="7168.A0A182NIQ8"/>
<proteinExistence type="predicted"/>
<evidence type="ECO:0000313" key="1">
    <source>
        <dbReference type="EnsemblMetazoa" id="ADIR007533-PA"/>
    </source>
</evidence>
<organism evidence="1 2">
    <name type="scientific">Anopheles dirus</name>
    <dbReference type="NCBI Taxonomy" id="7168"/>
    <lineage>
        <taxon>Eukaryota</taxon>
        <taxon>Metazoa</taxon>
        <taxon>Ecdysozoa</taxon>
        <taxon>Arthropoda</taxon>
        <taxon>Hexapoda</taxon>
        <taxon>Insecta</taxon>
        <taxon>Pterygota</taxon>
        <taxon>Neoptera</taxon>
        <taxon>Endopterygota</taxon>
        <taxon>Diptera</taxon>
        <taxon>Nematocera</taxon>
        <taxon>Culicoidea</taxon>
        <taxon>Culicidae</taxon>
        <taxon>Anophelinae</taxon>
        <taxon>Anopheles</taxon>
    </lineage>
</organism>
<dbReference type="EnsemblMetazoa" id="ADIR007533-RA">
    <property type="protein sequence ID" value="ADIR007533-PA"/>
    <property type="gene ID" value="ADIR007533"/>
</dbReference>
<name>A0A182NIQ8_9DIPT</name>
<dbReference type="Proteomes" id="UP000075884">
    <property type="component" value="Unassembled WGS sequence"/>
</dbReference>
<accession>A0A182NIQ8</accession>